<keyword evidence="2" id="KW-1185">Reference proteome</keyword>
<dbReference type="AlphaFoldDB" id="A0A2W2AYV8"/>
<evidence type="ECO:0000313" key="2">
    <source>
        <dbReference type="Proteomes" id="UP000248795"/>
    </source>
</evidence>
<comment type="caution">
    <text evidence="1">The sequence shown here is derived from an EMBL/GenBank/DDBJ whole genome shotgun (WGS) entry which is preliminary data.</text>
</comment>
<name>A0A2W2AYV8_9HYPH</name>
<protein>
    <submittedName>
        <fullName evidence="1">Uncharacterized protein</fullName>
    </submittedName>
</protein>
<proteinExistence type="predicted"/>
<dbReference type="Proteomes" id="UP000248795">
    <property type="component" value="Unassembled WGS sequence"/>
</dbReference>
<evidence type="ECO:0000313" key="1">
    <source>
        <dbReference type="EMBL" id="PZF77790.1"/>
    </source>
</evidence>
<dbReference type="EMBL" id="QKVK01000002">
    <property type="protein sequence ID" value="PZF77790.1"/>
    <property type="molecule type" value="Genomic_DNA"/>
</dbReference>
<accession>A0A2W2AYV8</accession>
<sequence>MMNRAFDPESLGSHRLHPAETARFIAEQTRKLRLAALRSGHSALVWMIESVYYEAYTVGCGKYGLEPEGPRRRA</sequence>
<organism evidence="1 2">
    <name type="scientific">Aestuariivirga litoralis</name>
    <dbReference type="NCBI Taxonomy" id="2650924"/>
    <lineage>
        <taxon>Bacteria</taxon>
        <taxon>Pseudomonadati</taxon>
        <taxon>Pseudomonadota</taxon>
        <taxon>Alphaproteobacteria</taxon>
        <taxon>Hyphomicrobiales</taxon>
        <taxon>Aestuariivirgaceae</taxon>
        <taxon>Aestuariivirga</taxon>
    </lineage>
</organism>
<gene>
    <name evidence="1" type="ORF">DK847_05000</name>
</gene>
<reference evidence="2" key="1">
    <citation type="submission" date="2018-06" db="EMBL/GenBank/DDBJ databases">
        <title>Aestuariibacter litoralis strain KCTC 52945T.</title>
        <authorList>
            <person name="Li X."/>
            <person name="Salam N."/>
            <person name="Li J.-L."/>
            <person name="Chen Y.-M."/>
            <person name="Yang Z.-W."/>
            <person name="Zhang L.-Y."/>
            <person name="Han M.-X."/>
            <person name="Xiao M."/>
            <person name="Li W.-J."/>
        </authorList>
    </citation>
    <scope>NUCLEOTIDE SEQUENCE [LARGE SCALE GENOMIC DNA]</scope>
    <source>
        <strain evidence="2">KCTC 52945</strain>
    </source>
</reference>